<reference evidence="2" key="1">
    <citation type="submission" date="2016-06" db="EMBL/GenBank/DDBJ databases">
        <authorList>
            <person name="Nascimento L."/>
            <person name="Pereira R.V."/>
            <person name="Martins L.F."/>
            <person name="Quaggio R.B."/>
            <person name="Silva A.M."/>
            <person name="Setubal J.C."/>
        </authorList>
    </citation>
    <scope>NUCLEOTIDE SEQUENCE [LARGE SCALE GENOMIC DNA]</scope>
</reference>
<proteinExistence type="predicted"/>
<organism evidence="1 2">
    <name type="scientific">Bacillus thermozeamaize</name>
    <dbReference type="NCBI Taxonomy" id="230954"/>
    <lineage>
        <taxon>Bacteria</taxon>
        <taxon>Bacillati</taxon>
        <taxon>Bacillota</taxon>
        <taxon>Bacilli</taxon>
        <taxon>Bacillales</taxon>
        <taxon>Bacillaceae</taxon>
        <taxon>Bacillus</taxon>
    </lineage>
</organism>
<dbReference type="Proteomes" id="UP000196475">
    <property type="component" value="Unassembled WGS sequence"/>
</dbReference>
<accession>A0A1Y3PCX4</accession>
<protein>
    <submittedName>
        <fullName evidence="1">Uncharacterized protein</fullName>
    </submittedName>
</protein>
<gene>
    <name evidence="1" type="ORF">BAA01_04135</name>
</gene>
<evidence type="ECO:0000313" key="1">
    <source>
        <dbReference type="EMBL" id="OUM85191.1"/>
    </source>
</evidence>
<evidence type="ECO:0000313" key="2">
    <source>
        <dbReference type="Proteomes" id="UP000196475"/>
    </source>
</evidence>
<dbReference type="EMBL" id="LZRT01000109">
    <property type="protein sequence ID" value="OUM85191.1"/>
    <property type="molecule type" value="Genomic_DNA"/>
</dbReference>
<comment type="caution">
    <text evidence="1">The sequence shown here is derived from an EMBL/GenBank/DDBJ whole genome shotgun (WGS) entry which is preliminary data.</text>
</comment>
<sequence length="88" mass="10426">MICATHNLLKVWRKTAWQRNTRAVFKIGRPLSRGCGDDERPAVMRPPRTHFDRLFIHRDEIGIWLIDGQTAKFRHGIPFLLEKIYTVR</sequence>
<name>A0A1Y3PCX4_9BACI</name>
<dbReference type="AlphaFoldDB" id="A0A1Y3PCX4"/>